<sequence>MSPLIEWREENLWRKPLRNEKNDNEERVFYVYAFPHKESEISLSGKSYWGSLGLVCALGMEMNKKDLVQVFLKQYKYNMDLVLDRTQLQNMTKKDGENLKKYTQR</sequence>
<name>A0A371EXT5_MUCPR</name>
<protein>
    <recommendedName>
        <fullName evidence="3">Retrotransposon gag domain-containing protein</fullName>
    </recommendedName>
</protein>
<organism evidence="1 2">
    <name type="scientific">Mucuna pruriens</name>
    <name type="common">Velvet bean</name>
    <name type="synonym">Dolichos pruriens</name>
    <dbReference type="NCBI Taxonomy" id="157652"/>
    <lineage>
        <taxon>Eukaryota</taxon>
        <taxon>Viridiplantae</taxon>
        <taxon>Streptophyta</taxon>
        <taxon>Embryophyta</taxon>
        <taxon>Tracheophyta</taxon>
        <taxon>Spermatophyta</taxon>
        <taxon>Magnoliopsida</taxon>
        <taxon>eudicotyledons</taxon>
        <taxon>Gunneridae</taxon>
        <taxon>Pentapetalae</taxon>
        <taxon>rosids</taxon>
        <taxon>fabids</taxon>
        <taxon>Fabales</taxon>
        <taxon>Fabaceae</taxon>
        <taxon>Papilionoideae</taxon>
        <taxon>50 kb inversion clade</taxon>
        <taxon>NPAAA clade</taxon>
        <taxon>indigoferoid/millettioid clade</taxon>
        <taxon>Phaseoleae</taxon>
        <taxon>Mucuna</taxon>
    </lineage>
</organism>
<dbReference type="AlphaFoldDB" id="A0A371EXT5"/>
<reference evidence="1" key="1">
    <citation type="submission" date="2018-05" db="EMBL/GenBank/DDBJ databases">
        <title>Draft genome of Mucuna pruriens seed.</title>
        <authorList>
            <person name="Nnadi N.E."/>
            <person name="Vos R."/>
            <person name="Hasami M.H."/>
            <person name="Devisetty U.K."/>
            <person name="Aguiy J.C."/>
        </authorList>
    </citation>
    <scope>NUCLEOTIDE SEQUENCE [LARGE SCALE GENOMIC DNA]</scope>
    <source>
        <strain evidence="1">JCA_2017</strain>
    </source>
</reference>
<proteinExistence type="predicted"/>
<gene>
    <name evidence="1" type="ORF">CR513_49960</name>
</gene>
<comment type="caution">
    <text evidence="1">The sequence shown here is derived from an EMBL/GenBank/DDBJ whole genome shotgun (WGS) entry which is preliminary data.</text>
</comment>
<keyword evidence="2" id="KW-1185">Reference proteome</keyword>
<dbReference type="OrthoDB" id="1750196at2759"/>
<dbReference type="Proteomes" id="UP000257109">
    <property type="component" value="Unassembled WGS sequence"/>
</dbReference>
<evidence type="ECO:0008006" key="3">
    <source>
        <dbReference type="Google" id="ProtNLM"/>
    </source>
</evidence>
<feature type="non-terminal residue" evidence="1">
    <location>
        <position position="1"/>
    </location>
</feature>
<evidence type="ECO:0000313" key="1">
    <source>
        <dbReference type="EMBL" id="RDX70763.1"/>
    </source>
</evidence>
<accession>A0A371EXT5</accession>
<evidence type="ECO:0000313" key="2">
    <source>
        <dbReference type="Proteomes" id="UP000257109"/>
    </source>
</evidence>
<dbReference type="EMBL" id="QJKJ01011580">
    <property type="protein sequence ID" value="RDX70763.1"/>
    <property type="molecule type" value="Genomic_DNA"/>
</dbReference>